<dbReference type="AlphaFoldDB" id="A0A0E3GPH8"/>
<geneLocation type="mitochondrion" evidence="7"/>
<feature type="transmembrane region" description="Helical" evidence="6">
    <location>
        <begin position="153"/>
        <end position="177"/>
    </location>
</feature>
<evidence type="ECO:0000256" key="3">
    <source>
        <dbReference type="ARBA" id="ARBA00022692"/>
    </source>
</evidence>
<feature type="transmembrane region" description="Helical" evidence="6">
    <location>
        <begin position="20"/>
        <end position="49"/>
    </location>
</feature>
<dbReference type="PRINTS" id="PR01840">
    <property type="entry name" value="TATCFAMILY"/>
</dbReference>
<dbReference type="GeneID" id="24143492"/>
<dbReference type="GO" id="GO:0033281">
    <property type="term" value="C:TAT protein transport complex"/>
    <property type="evidence" value="ECO:0007669"/>
    <property type="project" value="TreeGrafter"/>
</dbReference>
<dbReference type="Pfam" id="PF00902">
    <property type="entry name" value="TatC"/>
    <property type="match status" value="1"/>
</dbReference>
<feature type="transmembrane region" description="Helical" evidence="6">
    <location>
        <begin position="94"/>
        <end position="114"/>
    </location>
</feature>
<dbReference type="GO" id="GO:0043953">
    <property type="term" value="P:protein transport by the Tat complex"/>
    <property type="evidence" value="ECO:0007669"/>
    <property type="project" value="TreeGrafter"/>
</dbReference>
<protein>
    <submittedName>
        <fullName evidence="7">SecY-independent transporter protein</fullName>
    </submittedName>
</protein>
<dbReference type="PANTHER" id="PTHR30371">
    <property type="entry name" value="SEC-INDEPENDENT PROTEIN TRANSLOCASE PROTEIN TATC"/>
    <property type="match status" value="1"/>
</dbReference>
<feature type="transmembrane region" description="Helical" evidence="6">
    <location>
        <begin position="61"/>
        <end position="82"/>
    </location>
</feature>
<comment type="subcellular location">
    <subcellularLocation>
        <location evidence="1">Membrane</location>
        <topology evidence="1">Multi-pass membrane protein</topology>
    </subcellularLocation>
</comment>
<sequence>MKLPLQLHLVELKFRLGYFLLSFAICFFVILNYSESILFLETYVFAYLMKKRFIATHITELFLTAIYISFNFSSIAIFPYVYYHCQSFFATGWYKAQAWLFSSVTTFVFIIFFLSLQFCYFFLLLYAFSFFSTWEIASTYALQIQLEVRIVTYTYWTLQTACFLSNIVCITFFYLLYFYLKDNMITLHKFLRSYRKHFLISICLFTSIFIPPEAFLQFIFISTTTLINELLFFVTCIFFAKNNV</sequence>
<keyword evidence="3 6" id="KW-0812">Transmembrane</keyword>
<dbReference type="GO" id="GO:0065002">
    <property type="term" value="P:intracellular protein transmembrane transport"/>
    <property type="evidence" value="ECO:0007669"/>
    <property type="project" value="TreeGrafter"/>
</dbReference>
<evidence type="ECO:0000256" key="2">
    <source>
        <dbReference type="ARBA" id="ARBA00008882"/>
    </source>
</evidence>
<dbReference type="RefSeq" id="YP_009132710.1">
    <property type="nucleotide sequence ID" value="NC_026905.1"/>
</dbReference>
<organism evidence="7">
    <name type="scientific">Bangia fuscopurpurea</name>
    <name type="common">Red alga</name>
    <name type="synonym">Conferva fuscopurpurea</name>
    <dbReference type="NCBI Taxonomy" id="101920"/>
    <lineage>
        <taxon>Eukaryota</taxon>
        <taxon>Rhodophyta</taxon>
        <taxon>Bangiophyceae</taxon>
        <taxon>Bangiales</taxon>
        <taxon>Bangiaceae</taxon>
        <taxon>Bangia</taxon>
    </lineage>
</organism>
<keyword evidence="4 6" id="KW-1133">Transmembrane helix</keyword>
<dbReference type="EMBL" id="KP710961">
    <property type="protein sequence ID" value="AKA66475.1"/>
    <property type="molecule type" value="Genomic_DNA"/>
</dbReference>
<evidence type="ECO:0000256" key="4">
    <source>
        <dbReference type="ARBA" id="ARBA00022989"/>
    </source>
</evidence>
<keyword evidence="5 6" id="KW-0472">Membrane</keyword>
<evidence type="ECO:0000313" key="7">
    <source>
        <dbReference type="EMBL" id="AKA66475.1"/>
    </source>
</evidence>
<feature type="transmembrane region" description="Helical" evidence="6">
    <location>
        <begin position="197"/>
        <end position="212"/>
    </location>
</feature>
<dbReference type="PANTHER" id="PTHR30371:SF0">
    <property type="entry name" value="SEC-INDEPENDENT PROTEIN TRANSLOCASE PROTEIN TATC, CHLOROPLASTIC-RELATED"/>
    <property type="match status" value="1"/>
</dbReference>
<feature type="transmembrane region" description="Helical" evidence="6">
    <location>
        <begin position="218"/>
        <end position="240"/>
    </location>
</feature>
<gene>
    <name evidence="7" type="primary">ymf16</name>
</gene>
<proteinExistence type="inferred from homology"/>
<name>A0A0E3GPH8_BANFU</name>
<dbReference type="InterPro" id="IPR002033">
    <property type="entry name" value="TatC"/>
</dbReference>
<keyword evidence="7" id="KW-0496">Mitochondrion</keyword>
<reference evidence="7" key="1">
    <citation type="submission" date="2015-01" db="EMBL/GenBank/DDBJ databases">
        <title>Complete Mitochondrial Genome of Bangia fuscopurpurea OUPT01: Insights of Evolution And Variant Exploration Among Bangiaceae Algae.</title>
        <authorList>
            <person name="Bi G."/>
            <person name="Cao M."/>
            <person name="Mao Y."/>
        </authorList>
    </citation>
    <scope>NUCLEOTIDE SEQUENCE</scope>
    <source>
        <strain evidence="7">OUPT01</strain>
    </source>
</reference>
<evidence type="ECO:0000256" key="6">
    <source>
        <dbReference type="SAM" id="Phobius"/>
    </source>
</evidence>
<feature type="transmembrane region" description="Helical" evidence="6">
    <location>
        <begin position="121"/>
        <end position="141"/>
    </location>
</feature>
<evidence type="ECO:0000256" key="5">
    <source>
        <dbReference type="ARBA" id="ARBA00023136"/>
    </source>
</evidence>
<comment type="similarity">
    <text evidence="2">Belongs to the TatC family.</text>
</comment>
<dbReference type="GO" id="GO:0009977">
    <property type="term" value="F:proton motive force dependent protein transmembrane transporter activity"/>
    <property type="evidence" value="ECO:0007669"/>
    <property type="project" value="TreeGrafter"/>
</dbReference>
<accession>A0A0E3GPH8</accession>
<evidence type="ECO:0000256" key="1">
    <source>
        <dbReference type="ARBA" id="ARBA00004141"/>
    </source>
</evidence>